<dbReference type="OrthoDB" id="372697at2759"/>
<reference evidence="2 3" key="1">
    <citation type="submission" date="2011-08" db="EMBL/GenBank/DDBJ databases">
        <title>The Genome Sequence of Plasmodium vivax India VII.</title>
        <authorList>
            <consortium name="The Broad Institute Genome Sequencing Platform"/>
            <consortium name="The Broad Institute Genome Sequencing Center for Infectious Disease"/>
            <person name="Neafsey D."/>
            <person name="Carlton J."/>
            <person name="Barnwell J."/>
            <person name="Collins W."/>
            <person name="Escalante A."/>
            <person name="Mullikin J."/>
            <person name="Saul A."/>
            <person name="Guigo R."/>
            <person name="Camara F."/>
            <person name="Young S.K."/>
            <person name="Zeng Q."/>
            <person name="Gargeya S."/>
            <person name="Fitzgerald M."/>
            <person name="Haas B."/>
            <person name="Abouelleil A."/>
            <person name="Alvarado L."/>
            <person name="Arachchi H.M."/>
            <person name="Berlin A."/>
            <person name="Brown A."/>
            <person name="Chapman S.B."/>
            <person name="Chen Z."/>
            <person name="Dunbar C."/>
            <person name="Freedman E."/>
            <person name="Gearin G."/>
            <person name="Gellesch M."/>
            <person name="Goldberg J."/>
            <person name="Griggs A."/>
            <person name="Gujja S."/>
            <person name="Heiman D."/>
            <person name="Howarth C."/>
            <person name="Larson L."/>
            <person name="Lui A."/>
            <person name="MacDonald P.J.P."/>
            <person name="Montmayeur A."/>
            <person name="Murphy C."/>
            <person name="Neiman D."/>
            <person name="Pearson M."/>
            <person name="Priest M."/>
            <person name="Roberts A."/>
            <person name="Saif S."/>
            <person name="Shea T."/>
            <person name="Shenoy N."/>
            <person name="Sisk P."/>
            <person name="Stolte C."/>
            <person name="Sykes S."/>
            <person name="Wortman J."/>
            <person name="Nusbaum C."/>
            <person name="Birren B."/>
        </authorList>
    </citation>
    <scope>NUCLEOTIDE SEQUENCE [LARGE SCALE GENOMIC DNA]</scope>
    <source>
        <strain evidence="2 3">India VII</strain>
    </source>
</reference>
<dbReference type="Proteomes" id="UP000053562">
    <property type="component" value="Unassembled WGS sequence"/>
</dbReference>
<evidence type="ECO:0000313" key="3">
    <source>
        <dbReference type="Proteomes" id="UP000053562"/>
    </source>
</evidence>
<gene>
    <name evidence="2" type="ORF">PVIIG_02781</name>
</gene>
<feature type="region of interest" description="Disordered" evidence="1">
    <location>
        <begin position="259"/>
        <end position="297"/>
    </location>
</feature>
<proteinExistence type="predicted"/>
<protein>
    <submittedName>
        <fullName evidence="2">Uncharacterized protein</fullName>
    </submittedName>
</protein>
<evidence type="ECO:0000256" key="1">
    <source>
        <dbReference type="SAM" id="MobiDB-lite"/>
    </source>
</evidence>
<dbReference type="AlphaFoldDB" id="A0A0J9SEF7"/>
<accession>A0A0J9SEF7</accession>
<name>A0A0J9SEF7_PLAVI</name>
<organism evidence="2 3">
    <name type="scientific">Plasmodium vivax India VII</name>
    <dbReference type="NCBI Taxonomy" id="1077284"/>
    <lineage>
        <taxon>Eukaryota</taxon>
        <taxon>Sar</taxon>
        <taxon>Alveolata</taxon>
        <taxon>Apicomplexa</taxon>
        <taxon>Aconoidasida</taxon>
        <taxon>Haemosporida</taxon>
        <taxon>Plasmodiidae</taxon>
        <taxon>Plasmodium</taxon>
        <taxon>Plasmodium (Plasmodium)</taxon>
    </lineage>
</organism>
<evidence type="ECO:0000313" key="2">
    <source>
        <dbReference type="EMBL" id="KMZ81354.1"/>
    </source>
</evidence>
<sequence length="764" mass="88416">MFRVAPYVPYIYKCSNGNNFFKFYNQIKTKGYSDLLNFAKGLYLCLCRNGHKNDDLFIHFSKQLFRDIRGENFAERNKKDLCLLMLLYMKCKKRSKSFALGKDTIKHISCAIEENLDNFDEDDLSTVLTFLNCTANNKLYSPRGIVKNDVSARITTQIIQRSDNYLHNFRQTKNLCILYSYLCRENISVKLHNNILGRIFSDVDRCGDTDLTNIVFNFYYINSVFFKKFLSKICELCAHEGGQVGEVGHTQNGALCTSKMEQQNDSRSEEVPPLTKEWGQELSSQEEHSGGSPLSSDGGVHHSNLFYKCDMLGCTAGETHFWRENPPRCVTYGNIFNIYSCSMFLHRFINHYNDLFLKRRIGKLLDRCNFIDNIWKNCRLMHVFYYTLEYYINTGVIREMNVESVEYILRRGHTDEDGVLKMKEAKLYSNIFCAANIKLLMYVYQGGVLSYGRYFDACRAFLDKYILNLLQGEVSKEEPTGKNTTKGTTRIKNEHIYLLLSVLNQMNVQNEATFELVMRNFKRNGKSYPLKTSLLMLQFCHSHGGDDSYHAIYTHIGSTLDALISSDNAIIPTNFGVLFFPPFLVKEGIHKMYLSLFLKSAKWYLHRKEKTQTHKLTDELLYFALSYNILWRDTNAHGESENFLKYFKLKELKKIYEFIHEFEKITKKNSFKLKKAGTKKKKKKMNRFYFYLAQAHTQSLSNYVEICHRQSASACLNFLNFFGVFAGCSHVYAGYGAKFLPPSVAPPMVVCPGRMGPQPAASPD</sequence>
<dbReference type="EMBL" id="KQ234247">
    <property type="protein sequence ID" value="KMZ81354.1"/>
    <property type="molecule type" value="Genomic_DNA"/>
</dbReference>